<dbReference type="InterPro" id="IPR031827">
    <property type="entry name" value="DUF4746"/>
</dbReference>
<proteinExistence type="predicted"/>
<dbReference type="OrthoDB" id="10263751at2759"/>
<keyword evidence="4" id="KW-1185">Reference proteome</keyword>
<dbReference type="AlphaFoldDB" id="A0A9N9WJR7"/>
<organism evidence="3 4">
    <name type="scientific">Diatraea saccharalis</name>
    <name type="common">sugarcane borer</name>
    <dbReference type="NCBI Taxonomy" id="40085"/>
    <lineage>
        <taxon>Eukaryota</taxon>
        <taxon>Metazoa</taxon>
        <taxon>Ecdysozoa</taxon>
        <taxon>Arthropoda</taxon>
        <taxon>Hexapoda</taxon>
        <taxon>Insecta</taxon>
        <taxon>Pterygota</taxon>
        <taxon>Neoptera</taxon>
        <taxon>Endopterygota</taxon>
        <taxon>Lepidoptera</taxon>
        <taxon>Glossata</taxon>
        <taxon>Ditrysia</taxon>
        <taxon>Pyraloidea</taxon>
        <taxon>Crambidae</taxon>
        <taxon>Crambinae</taxon>
        <taxon>Diatraea</taxon>
    </lineage>
</organism>
<dbReference type="EMBL" id="OU893339">
    <property type="protein sequence ID" value="CAG9795516.1"/>
    <property type="molecule type" value="Genomic_DNA"/>
</dbReference>
<feature type="coiled-coil region" evidence="1">
    <location>
        <begin position="303"/>
        <end position="357"/>
    </location>
</feature>
<dbReference type="Pfam" id="PF15928">
    <property type="entry name" value="DUF4746"/>
    <property type="match status" value="1"/>
</dbReference>
<protein>
    <recommendedName>
        <fullName evidence="2">DUF4746 domain-containing protein</fullName>
    </recommendedName>
</protein>
<dbReference type="PANTHER" id="PTHR46135">
    <property type="entry name" value="NME/NM23 FAMILY MEMBER 8"/>
    <property type="match status" value="1"/>
</dbReference>
<reference evidence="3" key="1">
    <citation type="submission" date="2021-12" db="EMBL/GenBank/DDBJ databases">
        <authorList>
            <person name="King R."/>
        </authorList>
    </citation>
    <scope>NUCLEOTIDE SEQUENCE</scope>
</reference>
<sequence>MAARRKIEIFIDITDEKESENIIKENSDQLICAEVYSNCFGSCTALDRLFTTIKLDWSDGKMILLKIPADEIDVLQRFRYQSEPVYLFILKEKVTTVLRGVDAIKMAEVAKVELQYYKMEQDGIEIDRPTYDLDQPTPYEMEWMTERAAEKKSETIALENRRAARQAARKRHRAELMIPHLRHLNFVLFWPHSIHAHPELYERWDLNNIVMVGREEMQLTKEIAEDIFYAGDAPINEASMHKLLSGRSLAICFRLLDTDKHFVSLVRSILYDQVPTIDEDKLLSEQPPRKTAFDLYKSFSPTREQVLQERQKEKIRRKEEEIEKRARRLSEMQRLARQAIEEAIQAKRVEKEKKKMELLKSGNLAALDQMTDEDEEVDIVIPENLPEEDVEGESSEEDDDNEYLPPAGLLIPGFYAPPSDIAKVNGLAILFPKLVKECVSPQDEFLPPHVLVALSIQQRYTAMDVMRKHKSSIIHMGIFRMLTPYDAVHIAYSVRQYEQLNMTNEEGIRLAYMLSVKIDLPLLELMDLKPEHVSRDSTYGEDECAAMFPVDYADTYPEFEDFGDMTVLKSTEY</sequence>
<dbReference type="PANTHER" id="PTHR46135:SF3">
    <property type="entry name" value="NME_NM23 FAMILY MEMBER 8"/>
    <property type="match status" value="1"/>
</dbReference>
<evidence type="ECO:0000259" key="2">
    <source>
        <dbReference type="Pfam" id="PF15928"/>
    </source>
</evidence>
<keyword evidence="1" id="KW-0175">Coiled coil</keyword>
<evidence type="ECO:0000256" key="1">
    <source>
        <dbReference type="SAM" id="Coils"/>
    </source>
</evidence>
<dbReference type="SUPFAM" id="SSF52833">
    <property type="entry name" value="Thioredoxin-like"/>
    <property type="match status" value="1"/>
</dbReference>
<dbReference type="InterPro" id="IPR036249">
    <property type="entry name" value="Thioredoxin-like_sf"/>
</dbReference>
<feature type="domain" description="DUF4746" evidence="2">
    <location>
        <begin position="319"/>
        <end position="558"/>
    </location>
</feature>
<dbReference type="Proteomes" id="UP001153714">
    <property type="component" value="Chromosome 8"/>
</dbReference>
<dbReference type="Gene3D" id="3.40.30.10">
    <property type="entry name" value="Glutaredoxin"/>
    <property type="match status" value="1"/>
</dbReference>
<reference evidence="3" key="2">
    <citation type="submission" date="2022-10" db="EMBL/GenBank/DDBJ databases">
        <authorList>
            <consortium name="ENA_rothamsted_submissions"/>
            <consortium name="culmorum"/>
            <person name="King R."/>
        </authorList>
    </citation>
    <scope>NUCLEOTIDE SEQUENCE</scope>
</reference>
<dbReference type="InterPro" id="IPR051766">
    <property type="entry name" value="TXND_domain-containing"/>
</dbReference>
<evidence type="ECO:0000313" key="3">
    <source>
        <dbReference type="EMBL" id="CAG9795516.1"/>
    </source>
</evidence>
<accession>A0A9N9WJR7</accession>
<gene>
    <name evidence="3" type="ORF">DIATSA_LOCUS12774</name>
</gene>
<name>A0A9N9WJR7_9NEOP</name>
<evidence type="ECO:0000313" key="4">
    <source>
        <dbReference type="Proteomes" id="UP001153714"/>
    </source>
</evidence>